<dbReference type="EMBL" id="JAPFFF010000004">
    <property type="protein sequence ID" value="KAK8891626.1"/>
    <property type="molecule type" value="Genomic_DNA"/>
</dbReference>
<protein>
    <recommendedName>
        <fullName evidence="3">Homeobox domain-containing protein</fullName>
    </recommendedName>
</protein>
<sequence>MIIPSFAPSSLPVSSNNNQSYSYAIQPKKFFLQSRSSDDTINSKSNSELLLNQNPIAFSTEKKTQECTYKRLLPQTDCNNVLITDYNFKNPVFKCDSIKRNKFHNYVFRDNPTEPIKVLMTKILEKVYPNEDQPCFIDADQEEKERQFFYSPIIPLNNYPEVLTPHLDQQNPNPIDDDIQKTINHKKQQFQQILIIQNNLKAPPAGTEQHTNKDNKPIKPRQNFTEDQRNILNSYLKTHCNNPYADSNDIARLVELTRLQPRQIRTYFTNKRMRDAKCMNLATAKRCRSLVSANKIFS</sequence>
<dbReference type="InterPro" id="IPR001356">
    <property type="entry name" value="HD"/>
</dbReference>
<comment type="subcellular location">
    <subcellularLocation>
        <location evidence="1 2">Nucleus</location>
    </subcellularLocation>
</comment>
<dbReference type="Gene3D" id="1.10.10.60">
    <property type="entry name" value="Homeodomain-like"/>
    <property type="match status" value="1"/>
</dbReference>
<dbReference type="Proteomes" id="UP001470230">
    <property type="component" value="Unassembled WGS sequence"/>
</dbReference>
<keyword evidence="1 2" id="KW-0539">Nucleus</keyword>
<comment type="caution">
    <text evidence="4">The sequence shown here is derived from an EMBL/GenBank/DDBJ whole genome shotgun (WGS) entry which is preliminary data.</text>
</comment>
<name>A0ABR2KKM1_9EUKA</name>
<dbReference type="CDD" id="cd00086">
    <property type="entry name" value="homeodomain"/>
    <property type="match status" value="1"/>
</dbReference>
<evidence type="ECO:0000256" key="2">
    <source>
        <dbReference type="RuleBase" id="RU000682"/>
    </source>
</evidence>
<dbReference type="SMART" id="SM00389">
    <property type="entry name" value="HOX"/>
    <property type="match status" value="1"/>
</dbReference>
<organism evidence="4 5">
    <name type="scientific">Tritrichomonas musculus</name>
    <dbReference type="NCBI Taxonomy" id="1915356"/>
    <lineage>
        <taxon>Eukaryota</taxon>
        <taxon>Metamonada</taxon>
        <taxon>Parabasalia</taxon>
        <taxon>Tritrichomonadida</taxon>
        <taxon>Tritrichomonadidae</taxon>
        <taxon>Tritrichomonas</taxon>
    </lineage>
</organism>
<keyword evidence="5" id="KW-1185">Reference proteome</keyword>
<keyword evidence="1 2" id="KW-0238">DNA-binding</keyword>
<dbReference type="SUPFAM" id="SSF46689">
    <property type="entry name" value="Homeodomain-like"/>
    <property type="match status" value="1"/>
</dbReference>
<evidence type="ECO:0000313" key="4">
    <source>
        <dbReference type="EMBL" id="KAK8891626.1"/>
    </source>
</evidence>
<evidence type="ECO:0000259" key="3">
    <source>
        <dbReference type="PROSITE" id="PS50071"/>
    </source>
</evidence>
<gene>
    <name evidence="4" type="ORF">M9Y10_028844</name>
</gene>
<dbReference type="PROSITE" id="PS50071">
    <property type="entry name" value="HOMEOBOX_2"/>
    <property type="match status" value="1"/>
</dbReference>
<evidence type="ECO:0000256" key="1">
    <source>
        <dbReference type="PROSITE-ProRule" id="PRU00108"/>
    </source>
</evidence>
<reference evidence="4 5" key="1">
    <citation type="submission" date="2024-04" db="EMBL/GenBank/DDBJ databases">
        <title>Tritrichomonas musculus Genome.</title>
        <authorList>
            <person name="Alves-Ferreira E."/>
            <person name="Grigg M."/>
            <person name="Lorenzi H."/>
            <person name="Galac M."/>
        </authorList>
    </citation>
    <scope>NUCLEOTIDE SEQUENCE [LARGE SCALE GENOMIC DNA]</scope>
    <source>
        <strain evidence="4 5">EAF2021</strain>
    </source>
</reference>
<keyword evidence="1 2" id="KW-0371">Homeobox</keyword>
<accession>A0ABR2KKM1</accession>
<feature type="DNA-binding region" description="Homeobox" evidence="1">
    <location>
        <begin position="217"/>
        <end position="279"/>
    </location>
</feature>
<dbReference type="Pfam" id="PF00046">
    <property type="entry name" value="Homeodomain"/>
    <property type="match status" value="1"/>
</dbReference>
<proteinExistence type="predicted"/>
<dbReference type="InterPro" id="IPR009057">
    <property type="entry name" value="Homeodomain-like_sf"/>
</dbReference>
<feature type="domain" description="Homeobox" evidence="3">
    <location>
        <begin position="215"/>
        <end position="278"/>
    </location>
</feature>
<evidence type="ECO:0000313" key="5">
    <source>
        <dbReference type="Proteomes" id="UP001470230"/>
    </source>
</evidence>